<dbReference type="EMBL" id="BAABKX010000015">
    <property type="protein sequence ID" value="GAA5056563.1"/>
    <property type="molecule type" value="Genomic_DNA"/>
</dbReference>
<dbReference type="InterPro" id="IPR002372">
    <property type="entry name" value="PQQ_rpt_dom"/>
</dbReference>
<dbReference type="AlphaFoldDB" id="A0AAV3UL72"/>
<dbReference type="InterPro" id="IPR015943">
    <property type="entry name" value="WD40/YVTN_repeat-like_dom_sf"/>
</dbReference>
<dbReference type="GeneID" id="68614385"/>
<dbReference type="PANTHER" id="PTHR34512">
    <property type="entry name" value="CELL SURFACE PROTEIN"/>
    <property type="match status" value="1"/>
</dbReference>
<evidence type="ECO:0000313" key="3">
    <source>
        <dbReference type="Proteomes" id="UP001501729"/>
    </source>
</evidence>
<proteinExistence type="predicted"/>
<organism evidence="2 3">
    <name type="scientific">Haladaptatus pallidirubidus</name>
    <dbReference type="NCBI Taxonomy" id="1008152"/>
    <lineage>
        <taxon>Archaea</taxon>
        <taxon>Methanobacteriati</taxon>
        <taxon>Methanobacteriota</taxon>
        <taxon>Stenosarchaea group</taxon>
        <taxon>Halobacteria</taxon>
        <taxon>Halobacteriales</taxon>
        <taxon>Haladaptataceae</taxon>
        <taxon>Haladaptatus</taxon>
    </lineage>
</organism>
<comment type="caution">
    <text evidence="2">The sequence shown here is derived from an EMBL/GenBank/DDBJ whole genome shotgun (WGS) entry which is preliminary data.</text>
</comment>
<feature type="domain" description="Pyrrolo-quinoline quinone repeat" evidence="1">
    <location>
        <begin position="176"/>
        <end position="308"/>
    </location>
</feature>
<keyword evidence="3" id="KW-1185">Reference proteome</keyword>
<name>A0AAV3UL72_9EURY</name>
<dbReference type="InterPro" id="IPR011047">
    <property type="entry name" value="Quinoprotein_ADH-like_sf"/>
</dbReference>
<evidence type="ECO:0000259" key="1">
    <source>
        <dbReference type="Pfam" id="PF13360"/>
    </source>
</evidence>
<reference evidence="2 3" key="1">
    <citation type="journal article" date="2019" name="Int. J. Syst. Evol. Microbiol.">
        <title>The Global Catalogue of Microorganisms (GCM) 10K type strain sequencing project: providing services to taxonomists for standard genome sequencing and annotation.</title>
        <authorList>
            <consortium name="The Broad Institute Genomics Platform"/>
            <consortium name="The Broad Institute Genome Sequencing Center for Infectious Disease"/>
            <person name="Wu L."/>
            <person name="Ma J."/>
        </authorList>
    </citation>
    <scope>NUCLEOTIDE SEQUENCE [LARGE SCALE GENOMIC DNA]</scope>
    <source>
        <strain evidence="2 3">JCM 17504</strain>
    </source>
</reference>
<dbReference type="Proteomes" id="UP001501729">
    <property type="component" value="Unassembled WGS sequence"/>
</dbReference>
<accession>A0AAV3UL72</accession>
<sequence length="392" mass="42200">MPRTTRRRALLAAGAAGFTTLSGCGFLSGRRCPTRDDPQWTIDGRYWSPPILHERKILAAEHYTGTSDGILSRIICADQYDGQEQWVYTVEGSGAGIPLVHDDTVYVGTGTDHVYAFDFETGHRKWDYDAGGVEQYGGGAWGQPTLIDDSVFVGISHSEHFSSNSTDSSAYTYRAVALNANDGTERWANRVEGMPFAGLARLGKSVVAGTETGHVYRVDATTGESLWTASVAGEIRTTPIVGDGLVYVATLDGAVVSLDAESAEEGWQFDAPGNIVDFADSGGSLVIGDRTGSVAAVSKSNGTERWQYTAEVAVAAVDVTPDAVWVLDQRGTVHRLDAATGESIHRYYVADNHYKDQCGWSPRSNLGSGIVADENNIYVTDPWVGRVSSRIE</sequence>
<protein>
    <recommendedName>
        <fullName evidence="1">Pyrrolo-quinoline quinone repeat domain-containing protein</fullName>
    </recommendedName>
</protein>
<dbReference type="SMART" id="SM00564">
    <property type="entry name" value="PQQ"/>
    <property type="match status" value="7"/>
</dbReference>
<dbReference type="SUPFAM" id="SSF50998">
    <property type="entry name" value="Quinoprotein alcohol dehydrogenase-like"/>
    <property type="match status" value="2"/>
</dbReference>
<dbReference type="InterPro" id="IPR018391">
    <property type="entry name" value="PQQ_b-propeller_rpt"/>
</dbReference>
<dbReference type="Gene3D" id="2.130.10.10">
    <property type="entry name" value="YVTN repeat-like/Quinoprotein amine dehydrogenase"/>
    <property type="match status" value="2"/>
</dbReference>
<evidence type="ECO:0000313" key="2">
    <source>
        <dbReference type="EMBL" id="GAA5056563.1"/>
    </source>
</evidence>
<dbReference type="Pfam" id="PF13360">
    <property type="entry name" value="PQQ_2"/>
    <property type="match status" value="1"/>
</dbReference>
<gene>
    <name evidence="2" type="ORF">GCM10025751_37500</name>
</gene>
<dbReference type="RefSeq" id="WP_227774123.1">
    <property type="nucleotide sequence ID" value="NZ_BAABKX010000015.1"/>
</dbReference>
<dbReference type="PANTHER" id="PTHR34512:SF30">
    <property type="entry name" value="OUTER MEMBRANE PROTEIN ASSEMBLY FACTOR BAMB"/>
    <property type="match status" value="1"/>
</dbReference>
<dbReference type="PROSITE" id="PS51257">
    <property type="entry name" value="PROKAR_LIPOPROTEIN"/>
    <property type="match status" value="1"/>
</dbReference>